<keyword evidence="4" id="KW-0328">Glycosyltransferase</keyword>
<dbReference type="Proteomes" id="UP000007652">
    <property type="component" value="Unassembled WGS sequence"/>
</dbReference>
<dbReference type="InterPro" id="IPR050515">
    <property type="entry name" value="Beta-lactam/transpept"/>
</dbReference>
<keyword evidence="1" id="KW-1133">Transmembrane helix</keyword>
<sequence>MNEEKLLRNIKALIVFFSLIFLVIIGYLTYFNLYLSENIVRDSSNPRIKLSEEDVLRGAIFDRNGKQIVYSKRTRDGQKRYYKDGEIFAHVVGYNSYIYGKTGIELLYNDALSGKTFYYDLLGSIFRKFAQTFEGEKRGSNVALTIDYALQYRAYKLLGSDKGAIVVLNPKTGEILTLVSKPSFDPESIDKNFKKYKNDVEGNPFLNRATQGFYPPGSTYKIITAAAALENIENIGNEKWLCTGKLKIGDYVLKDFNSEAHGKIDLKKAFTKSCNFTFGSLGMELGFNNLNREAEKFLFNKDIVLEDLVIRKSTYNLEDKNSRALLAQSAIGQHGVATNPLQMALVAATIANEGIMMKPYLVKEIKDEYGVVLERKKPQVLTRAIEKETAEKIKEYMIDVVNKGTGVRAKLSNIVIAGKTGTAEIPNSSETHSWFVGFAPANNPQIAFAIIVEKGGTGGKRAAEIARELVSEYFK</sequence>
<feature type="domain" description="Penicillin-binding protein transpeptidase" evidence="2">
    <location>
        <begin position="163"/>
        <end position="470"/>
    </location>
</feature>
<dbReference type="AlphaFoldDB" id="I7LJA2"/>
<gene>
    <name evidence="4" type="ORF">CAAU_1468</name>
</gene>
<dbReference type="InterPro" id="IPR036138">
    <property type="entry name" value="PBP_dimer_sf"/>
</dbReference>
<organism evidence="4 5">
    <name type="scientific">Caloramator australicus RC3</name>
    <dbReference type="NCBI Taxonomy" id="857293"/>
    <lineage>
        <taxon>Bacteria</taxon>
        <taxon>Bacillati</taxon>
        <taxon>Bacillota</taxon>
        <taxon>Clostridia</taxon>
        <taxon>Eubacteriales</taxon>
        <taxon>Clostridiaceae</taxon>
        <taxon>Caloramator</taxon>
    </lineage>
</organism>
<evidence type="ECO:0000313" key="4">
    <source>
        <dbReference type="EMBL" id="CCJ33552.1"/>
    </source>
</evidence>
<dbReference type="InterPro" id="IPR054120">
    <property type="entry name" value="PBPA_dimer"/>
</dbReference>
<dbReference type="Pfam" id="PF21922">
    <property type="entry name" value="PBP_dimer_2"/>
    <property type="match status" value="1"/>
</dbReference>
<dbReference type="GO" id="GO:0008658">
    <property type="term" value="F:penicillin binding"/>
    <property type="evidence" value="ECO:0007669"/>
    <property type="project" value="InterPro"/>
</dbReference>
<dbReference type="SUPFAM" id="SSF56601">
    <property type="entry name" value="beta-lactamase/transpeptidase-like"/>
    <property type="match status" value="1"/>
</dbReference>
<dbReference type="GO" id="GO:0005886">
    <property type="term" value="C:plasma membrane"/>
    <property type="evidence" value="ECO:0007669"/>
    <property type="project" value="TreeGrafter"/>
</dbReference>
<dbReference type="eggNOG" id="COG0768">
    <property type="taxonomic scope" value="Bacteria"/>
</dbReference>
<dbReference type="RefSeq" id="WP_008908816.1">
    <property type="nucleotide sequence ID" value="NZ_CAKP01000082.1"/>
</dbReference>
<dbReference type="PANTHER" id="PTHR30627:SF24">
    <property type="entry name" value="PENICILLIN-BINDING PROTEIN 4B"/>
    <property type="match status" value="1"/>
</dbReference>
<dbReference type="GO" id="GO:0016757">
    <property type="term" value="F:glycosyltransferase activity"/>
    <property type="evidence" value="ECO:0007669"/>
    <property type="project" value="UniProtKB-KW"/>
</dbReference>
<dbReference type="Pfam" id="PF00905">
    <property type="entry name" value="Transpeptidase"/>
    <property type="match status" value="1"/>
</dbReference>
<dbReference type="Gene3D" id="3.40.710.10">
    <property type="entry name" value="DD-peptidase/beta-lactamase superfamily"/>
    <property type="match status" value="1"/>
</dbReference>
<evidence type="ECO:0000259" key="2">
    <source>
        <dbReference type="Pfam" id="PF00905"/>
    </source>
</evidence>
<dbReference type="GO" id="GO:0071972">
    <property type="term" value="F:peptidoglycan L,D-transpeptidase activity"/>
    <property type="evidence" value="ECO:0007669"/>
    <property type="project" value="TreeGrafter"/>
</dbReference>
<keyword evidence="1" id="KW-0812">Transmembrane</keyword>
<dbReference type="EC" id="2.4.1.129" evidence="4"/>
<keyword evidence="4" id="KW-0808">Transferase</keyword>
<evidence type="ECO:0000313" key="5">
    <source>
        <dbReference type="Proteomes" id="UP000007652"/>
    </source>
</evidence>
<feature type="domain" description="Penicillin binding protein A dimerisation" evidence="3">
    <location>
        <begin position="57"/>
        <end position="117"/>
    </location>
</feature>
<evidence type="ECO:0000256" key="1">
    <source>
        <dbReference type="SAM" id="Phobius"/>
    </source>
</evidence>
<dbReference type="InterPro" id="IPR001460">
    <property type="entry name" value="PCN-bd_Tpept"/>
</dbReference>
<dbReference type="GO" id="GO:0051301">
    <property type="term" value="P:cell division"/>
    <property type="evidence" value="ECO:0007669"/>
    <property type="project" value="UniProtKB-KW"/>
</dbReference>
<dbReference type="InterPro" id="IPR012338">
    <property type="entry name" value="Beta-lactam/transpept-like"/>
</dbReference>
<dbReference type="EMBL" id="CAKP01000082">
    <property type="protein sequence ID" value="CCJ33552.1"/>
    <property type="molecule type" value="Genomic_DNA"/>
</dbReference>
<name>I7LJA2_9CLOT</name>
<dbReference type="STRING" id="857293.CAAU_1468"/>
<keyword evidence="1" id="KW-0472">Membrane</keyword>
<keyword evidence="5" id="KW-1185">Reference proteome</keyword>
<evidence type="ECO:0000259" key="3">
    <source>
        <dbReference type="Pfam" id="PF21922"/>
    </source>
</evidence>
<dbReference type="PANTHER" id="PTHR30627">
    <property type="entry name" value="PEPTIDOGLYCAN D,D-TRANSPEPTIDASE"/>
    <property type="match status" value="1"/>
</dbReference>
<protein>
    <submittedName>
        <fullName evidence="4">Cell division protein FtsI [Peptidoglycan synthetase]</fullName>
        <ecNumber evidence="4">2.4.1.129</ecNumber>
    </submittedName>
</protein>
<dbReference type="GO" id="GO:0071555">
    <property type="term" value="P:cell wall organization"/>
    <property type="evidence" value="ECO:0007669"/>
    <property type="project" value="TreeGrafter"/>
</dbReference>
<reference evidence="4 5" key="1">
    <citation type="journal article" date="2011" name="J. Bacteriol.">
        <title>Draft genome sequence of Caloramator australicus strain RC3T, a thermoanaerobe from the Great Artesian Basin of Australia.</title>
        <authorList>
            <person name="Ogg C.D."/>
            <person name="Patel B.K.C."/>
        </authorList>
    </citation>
    <scope>NUCLEOTIDE SEQUENCE [LARGE SCALE GENOMIC DNA]</scope>
    <source>
        <strain evidence="4 5">RC3</strain>
    </source>
</reference>
<accession>I7LJA2</accession>
<proteinExistence type="predicted"/>
<comment type="caution">
    <text evidence="4">The sequence shown here is derived from an EMBL/GenBank/DDBJ whole genome shotgun (WGS) entry which is preliminary data.</text>
</comment>
<feature type="transmembrane region" description="Helical" evidence="1">
    <location>
        <begin position="12"/>
        <end position="35"/>
    </location>
</feature>
<keyword evidence="4" id="KW-0131">Cell cycle</keyword>
<dbReference type="Gene3D" id="3.90.1310.10">
    <property type="entry name" value="Penicillin-binding protein 2a (Domain 2)"/>
    <property type="match status" value="1"/>
</dbReference>
<dbReference type="SUPFAM" id="SSF56519">
    <property type="entry name" value="Penicillin binding protein dimerisation domain"/>
    <property type="match status" value="1"/>
</dbReference>
<keyword evidence="4" id="KW-0132">Cell division</keyword>
<dbReference type="OrthoDB" id="9766847at2"/>